<dbReference type="NCBIfam" id="TIGR03425">
    <property type="entry name" value="urea_degr_2"/>
    <property type="match status" value="1"/>
</dbReference>
<gene>
    <name evidence="2" type="ordered locus">Sgly_0805</name>
</gene>
<dbReference type="AlphaFoldDB" id="F0T194"/>
<reference evidence="3" key="2">
    <citation type="submission" date="2011-02" db="EMBL/GenBank/DDBJ databases">
        <title>The complete genome of Syntrophobotulus glycolicus DSM 8271.</title>
        <authorList>
            <person name="Lucas S."/>
            <person name="Copeland A."/>
            <person name="Lapidus A."/>
            <person name="Bruce D."/>
            <person name="Goodwin L."/>
            <person name="Pitluck S."/>
            <person name="Kyrpides N."/>
            <person name="Mavromatis K."/>
            <person name="Pagani I."/>
            <person name="Ivanova N."/>
            <person name="Mikhailova N."/>
            <person name="Chertkov O."/>
            <person name="Held B."/>
            <person name="Detter J.C."/>
            <person name="Tapia R."/>
            <person name="Han C."/>
            <person name="Land M."/>
            <person name="Hauser L."/>
            <person name="Markowitz V."/>
            <person name="Cheng J.-F."/>
            <person name="Hugenholtz P."/>
            <person name="Woyke T."/>
            <person name="Wu D."/>
            <person name="Spring S."/>
            <person name="Schroeder M."/>
            <person name="Brambilla E."/>
            <person name="Klenk H.-P."/>
            <person name="Eisen J.A."/>
        </authorList>
    </citation>
    <scope>NUCLEOTIDE SEQUENCE [LARGE SCALE GENOMIC DNA]</scope>
    <source>
        <strain evidence="3">DSM 8271 / FlGlyR</strain>
    </source>
</reference>
<name>F0T194_SYNGF</name>
<proteinExistence type="predicted"/>
<dbReference type="PANTHER" id="PTHR31527:SF0">
    <property type="entry name" value="RE64534P"/>
    <property type="match status" value="1"/>
</dbReference>
<keyword evidence="3" id="KW-1185">Reference proteome</keyword>
<dbReference type="eggNOG" id="COG3665">
    <property type="taxonomic scope" value="Bacteria"/>
</dbReference>
<evidence type="ECO:0000313" key="3">
    <source>
        <dbReference type="Proteomes" id="UP000007488"/>
    </source>
</evidence>
<sequence>MTSNLGNMNTGWKTTLRSGEKWSGIVGRNKLLKFTAMEAGANIAMLLFNSRDLTEKYSMPDTLKAQHTAHLTRGNVLMSDNGRILASLVEDRLEWHDTISGITTRVQTDEKYGRTDYQQKKNMWLRSGYENFMVELVRNGLQPRDMAAPVNLFSKVQCDDEGNMRYIEGHCQQGDTVALRTEMDVLIILSNTPNPLDGRTAYPSVPVAIEVLPAIPADFQDYCVNNCPENRRAYENTREYYLLLE</sequence>
<dbReference type="KEGG" id="sgy:Sgly_0805"/>
<dbReference type="Pfam" id="PF09347">
    <property type="entry name" value="DUF1989"/>
    <property type="match status" value="1"/>
</dbReference>
<evidence type="ECO:0000259" key="1">
    <source>
        <dbReference type="Pfam" id="PF09347"/>
    </source>
</evidence>
<dbReference type="PANTHER" id="PTHR31527">
    <property type="entry name" value="RE64534P"/>
    <property type="match status" value="1"/>
</dbReference>
<dbReference type="InterPro" id="IPR018959">
    <property type="entry name" value="DUF1989"/>
</dbReference>
<dbReference type="Proteomes" id="UP000007488">
    <property type="component" value="Chromosome"/>
</dbReference>
<reference evidence="2 3" key="1">
    <citation type="journal article" date="2011" name="Stand. Genomic Sci.">
        <title>Complete genome sequence of Syntrophobotulus glycolicus type strain (FlGlyR).</title>
        <authorList>
            <person name="Han C."/>
            <person name="Mwirichia R."/>
            <person name="Chertkov O."/>
            <person name="Held B."/>
            <person name="Lapidus A."/>
            <person name="Nolan M."/>
            <person name="Lucas S."/>
            <person name="Hammon N."/>
            <person name="Deshpande S."/>
            <person name="Cheng J.F."/>
            <person name="Tapia R."/>
            <person name="Goodwin L."/>
            <person name="Pitluck S."/>
            <person name="Huntemann M."/>
            <person name="Liolios K."/>
            <person name="Ivanova N."/>
            <person name="Pagani I."/>
            <person name="Mavromatis K."/>
            <person name="Ovchinikova G."/>
            <person name="Pati A."/>
            <person name="Chen A."/>
            <person name="Palaniappan K."/>
            <person name="Land M."/>
            <person name="Hauser L."/>
            <person name="Brambilla E.M."/>
            <person name="Rohde M."/>
            <person name="Spring S."/>
            <person name="Sikorski J."/>
            <person name="Goker M."/>
            <person name="Woyke T."/>
            <person name="Bristow J."/>
            <person name="Eisen J.A."/>
            <person name="Markowitz V."/>
            <person name="Hugenholtz P."/>
            <person name="Kyrpides N.C."/>
            <person name="Klenk H.P."/>
            <person name="Detter J.C."/>
        </authorList>
    </citation>
    <scope>NUCLEOTIDE SEQUENCE [LARGE SCALE GENOMIC DNA]</scope>
    <source>
        <strain evidence="3">DSM 8271 / FlGlyR</strain>
    </source>
</reference>
<dbReference type="HOGENOM" id="CLU_079904_0_0_9"/>
<dbReference type="InterPro" id="IPR017792">
    <property type="entry name" value="UAAP1"/>
</dbReference>
<organism evidence="2 3">
    <name type="scientific">Syntrophobotulus glycolicus (strain DSM 8271 / FlGlyR)</name>
    <dbReference type="NCBI Taxonomy" id="645991"/>
    <lineage>
        <taxon>Bacteria</taxon>
        <taxon>Bacillati</taxon>
        <taxon>Bacillota</taxon>
        <taxon>Clostridia</taxon>
        <taxon>Eubacteriales</taxon>
        <taxon>Desulfitobacteriaceae</taxon>
        <taxon>Syntrophobotulus</taxon>
    </lineage>
</organism>
<dbReference type="EMBL" id="CP002547">
    <property type="protein sequence ID" value="ADY55158.1"/>
    <property type="molecule type" value="Genomic_DNA"/>
</dbReference>
<dbReference type="STRING" id="645991.Sgly_0805"/>
<evidence type="ECO:0000313" key="2">
    <source>
        <dbReference type="EMBL" id="ADY55158.1"/>
    </source>
</evidence>
<feature type="domain" description="DUF1989" evidence="1">
    <location>
        <begin position="15"/>
        <end position="186"/>
    </location>
</feature>
<accession>F0T194</accession>
<protein>
    <submittedName>
        <fullName evidence="2">Urea carboxylase-associated protein 2</fullName>
    </submittedName>
</protein>